<evidence type="ECO:0000313" key="4">
    <source>
        <dbReference type="Proteomes" id="UP000591131"/>
    </source>
</evidence>
<feature type="compositionally biased region" description="Polar residues" evidence="2">
    <location>
        <begin position="699"/>
        <end position="722"/>
    </location>
</feature>
<feature type="region of interest" description="Disordered" evidence="2">
    <location>
        <begin position="645"/>
        <end position="750"/>
    </location>
</feature>
<feature type="compositionally biased region" description="Polar residues" evidence="2">
    <location>
        <begin position="645"/>
        <end position="656"/>
    </location>
</feature>
<feature type="coiled-coil region" evidence="1">
    <location>
        <begin position="225"/>
        <end position="270"/>
    </location>
</feature>
<keyword evidence="4" id="KW-1185">Reference proteome</keyword>
<sequence length="750" mass="82750">MSKEVNQARLGMLGELMENRKRAEESEQFFLTRMQQEATSFQQLVQMFEDSLGKVTADLDSRLAGFIRAEDAERLVTENNKSLEEKISSLEKKLDMKAHETSARIACVEASLSEVEKRLKEEKEEQLVTLNSKITDISTSYKAEIATSQSAVNSRISAMEEKMQSSLCNIEDEMKQGFSTVNSERLDAMEGGLSGLSSRLDAFDSKIDAVDNCIISIQAKHEKDRETESGQREQMEKARKTLEDNIKGKLEGIEQKISELEANVAMKTDSETVVQKCEEMVAGRLSTLSSELDSRFETIGKQMLDFQKTCDDQTEEFAAEQEHLKEELGKVHEVAKAASVDGSEKSAKLELKLQRDIKDITKQIEVVQPRIDDIQRDIQTKLGLISRKLRHLSHSGLNHTWKLTDALNKIGALGVSAGRFLDSPPFALGAYKNMQLRLFPKGCGHGPPGAASNLVMQKSAACSLWLVWNPQGSNRDSRLPPIRVELAVGKSRKGPLEMGHHESLYGCYVWQGNDICVLEHELLADGSLEVSVSIPYRQWYDALELTPDEADFEKGQLSSEIAQNVFHPKPEASDEREALGSSRMSIASSAFTFAPDMPGIMSNSVSAPVGVSPPMPRIPESSNPFDRTLPSLTELQPRALIRPSSAAQLRSFSPTPAFSDGEATVSNSGDRIRPQTMNLSTATRNPFSTSGSDIDVPTAPNSPSATARQTQPMHRQRNSVPASFSHPAGARGSETVSPRRSNWTQFAGTP</sequence>
<keyword evidence="1" id="KW-0175">Coiled coil</keyword>
<gene>
    <name evidence="3" type="ORF">FOL47_000119</name>
</gene>
<feature type="compositionally biased region" description="Polar residues" evidence="2">
    <location>
        <begin position="664"/>
        <end position="692"/>
    </location>
</feature>
<feature type="coiled-coil region" evidence="1">
    <location>
        <begin position="73"/>
        <end position="125"/>
    </location>
</feature>
<dbReference type="AlphaFoldDB" id="A0A7J6N177"/>
<dbReference type="OrthoDB" id="431654at2759"/>
<evidence type="ECO:0000256" key="1">
    <source>
        <dbReference type="SAM" id="Coils"/>
    </source>
</evidence>
<evidence type="ECO:0000256" key="2">
    <source>
        <dbReference type="SAM" id="MobiDB-lite"/>
    </source>
</evidence>
<protein>
    <submittedName>
        <fullName evidence="3">Uncharacterized protein</fullName>
    </submittedName>
</protein>
<organism evidence="3 4">
    <name type="scientific">Perkinsus chesapeaki</name>
    <name type="common">Clam parasite</name>
    <name type="synonym">Perkinsus andrewsi</name>
    <dbReference type="NCBI Taxonomy" id="330153"/>
    <lineage>
        <taxon>Eukaryota</taxon>
        <taxon>Sar</taxon>
        <taxon>Alveolata</taxon>
        <taxon>Perkinsozoa</taxon>
        <taxon>Perkinsea</taxon>
        <taxon>Perkinsida</taxon>
        <taxon>Perkinsidae</taxon>
        <taxon>Perkinsus</taxon>
    </lineage>
</organism>
<name>A0A7J6N177_PERCH</name>
<feature type="compositionally biased region" description="Polar residues" evidence="2">
    <location>
        <begin position="734"/>
        <end position="750"/>
    </location>
</feature>
<accession>A0A7J6N177</accession>
<dbReference type="Proteomes" id="UP000591131">
    <property type="component" value="Unassembled WGS sequence"/>
</dbReference>
<comment type="caution">
    <text evidence="3">The sequence shown here is derived from an EMBL/GenBank/DDBJ whole genome shotgun (WGS) entry which is preliminary data.</text>
</comment>
<proteinExistence type="predicted"/>
<evidence type="ECO:0000313" key="3">
    <source>
        <dbReference type="EMBL" id="KAF4677659.1"/>
    </source>
</evidence>
<dbReference type="EMBL" id="JAAPAO010000010">
    <property type="protein sequence ID" value="KAF4677659.1"/>
    <property type="molecule type" value="Genomic_DNA"/>
</dbReference>
<reference evidence="3 4" key="1">
    <citation type="submission" date="2020-04" db="EMBL/GenBank/DDBJ databases">
        <title>Perkinsus chesapeaki whole genome sequence.</title>
        <authorList>
            <person name="Bogema D.R."/>
        </authorList>
    </citation>
    <scope>NUCLEOTIDE SEQUENCE [LARGE SCALE GENOMIC DNA]</scope>
    <source>
        <strain evidence="3">ATCC PRA-425</strain>
    </source>
</reference>